<dbReference type="PATRIC" id="fig|53707.9.peg.234"/>
<reference evidence="2 3" key="1">
    <citation type="submission" date="2015-09" db="EMBL/GenBank/DDBJ databases">
        <title>Genome announcement of multiple Pseudomonas syringae strains.</title>
        <authorList>
            <person name="Thakur S."/>
            <person name="Wang P.W."/>
            <person name="Gong Y."/>
            <person name="Weir B.S."/>
            <person name="Guttman D.S."/>
        </authorList>
    </citation>
    <scope>NUCLEOTIDE SEQUENCE [LARGE SCALE GENOMIC DNA]</scope>
    <source>
        <strain evidence="2 3">ICMP3507</strain>
    </source>
</reference>
<accession>A0A0P9TVG7</accession>
<dbReference type="EMBL" id="LJQP01000215">
    <property type="protein sequence ID" value="KPX69347.1"/>
    <property type="molecule type" value="Genomic_DNA"/>
</dbReference>
<protein>
    <recommendedName>
        <fullName evidence="1">Peptidase S74 domain-containing protein</fullName>
    </recommendedName>
</protein>
<dbReference type="PROSITE" id="PS51688">
    <property type="entry name" value="ICA"/>
    <property type="match status" value="1"/>
</dbReference>
<feature type="domain" description="Peptidase S74" evidence="1">
    <location>
        <begin position="425"/>
        <end position="649"/>
    </location>
</feature>
<dbReference type="InterPro" id="IPR044914">
    <property type="entry name" value="Endosialidase_C_dom_sf"/>
</dbReference>
<dbReference type="InterPro" id="IPR030392">
    <property type="entry name" value="S74_ICA"/>
</dbReference>
<proteinExistence type="predicted"/>
<organism evidence="2 3">
    <name type="scientific">Pseudomonas amygdali pv. lachrymans</name>
    <name type="common">Pseudomonas syringae pv. lachrymans</name>
    <dbReference type="NCBI Taxonomy" id="53707"/>
    <lineage>
        <taxon>Bacteria</taxon>
        <taxon>Pseudomonadati</taxon>
        <taxon>Pseudomonadota</taxon>
        <taxon>Gammaproteobacteria</taxon>
        <taxon>Pseudomonadales</taxon>
        <taxon>Pseudomonadaceae</taxon>
        <taxon>Pseudomonas</taxon>
        <taxon>Pseudomonas amygdali</taxon>
    </lineage>
</organism>
<evidence type="ECO:0000259" key="1">
    <source>
        <dbReference type="PROSITE" id="PS51688"/>
    </source>
</evidence>
<dbReference type="Gene3D" id="4.10.1090.10">
    <property type="entry name" value="Endosialidase, domain 4"/>
    <property type="match status" value="1"/>
</dbReference>
<dbReference type="AlphaFoldDB" id="A0A0P9TVG7"/>
<comment type="caution">
    <text evidence="2">The sequence shown here is derived from an EMBL/GenBank/DDBJ whole genome shotgun (WGS) entry which is preliminary data.</text>
</comment>
<name>A0A0P9TVG7_PSEAV</name>
<dbReference type="Proteomes" id="UP000050265">
    <property type="component" value="Unassembled WGS sequence"/>
</dbReference>
<evidence type="ECO:0000313" key="3">
    <source>
        <dbReference type="Proteomes" id="UP000050265"/>
    </source>
</evidence>
<gene>
    <name evidence="2" type="ORF">ALO35_00178</name>
</gene>
<evidence type="ECO:0000313" key="2">
    <source>
        <dbReference type="EMBL" id="KPX69347.1"/>
    </source>
</evidence>
<sequence length="656" mass="69218">MPDTNAYYLENLTDLRAVSGGASYAFTHAGGGFWRRDPLDTISPENLDAGVLVAADGSRWKLDKTSGPTRAEVGKPGTSFNDNGWIVGWYTPGENINGNGNKFNYASLYIPNDRVVQQNGLNGATGSKVDGLNVTMGFGGPSTRGGRHAIDGVLLQGFGTEGATDQNNGDRNYVGVQGQVLTNSGDGGTSPSDLRGAYFGGSDYVGLYGTAKYVNNITGREVNTDIQASDGTRVDYHTGIQIASNIGERGFTLDTAISVSNLGGSPRGWGNGISFSGKNGGAAFEADSTAIRVFPSGAAGGALGTLLDTRGVTVGQLIAADGVSLRRGILDLATSGALVNLGSSTAAGVVQFQGRSSGLSSAWDARLAFIGGTSTTGQGVAQIDAGLVATSAAVVRSTAANYTALGTTAYPFSQVVIQTSPIVTSDVRQKTEIEKLTLGLDFVRSFAAAEQGLIQYRMAQTGGKVQKVQTGTRKVERQATETVETVVHYLEMVEGKAIQKTRTEQTEVPIFDVLQVWDESGNPVMVEEEFVAGSHEELNENQEVRTVLDYATRQMQLTTKVPRMEVVEEPVYEQAVYQREGGRVHLGISAQELRAQLLAHGIDDCAAWCLADPEDPESTQSVREAQLIPVLLKAVAELASEVETLRSFAAVGSNAN</sequence>